<protein>
    <submittedName>
        <fullName evidence="8">TNF receptor-associated factor family protein DDB_G0290965-like</fullName>
    </submittedName>
</protein>
<keyword evidence="3 4" id="KW-0862">Zinc</keyword>
<organism evidence="7 8">
    <name type="scientific">Bombus vosnesenskii</name>
    <dbReference type="NCBI Taxonomy" id="207650"/>
    <lineage>
        <taxon>Eukaryota</taxon>
        <taxon>Metazoa</taxon>
        <taxon>Ecdysozoa</taxon>
        <taxon>Arthropoda</taxon>
        <taxon>Hexapoda</taxon>
        <taxon>Insecta</taxon>
        <taxon>Pterygota</taxon>
        <taxon>Neoptera</taxon>
        <taxon>Endopterygota</taxon>
        <taxon>Hymenoptera</taxon>
        <taxon>Apocrita</taxon>
        <taxon>Aculeata</taxon>
        <taxon>Apoidea</taxon>
        <taxon>Anthophila</taxon>
        <taxon>Apidae</taxon>
        <taxon>Bombus</taxon>
        <taxon>Pyrobombus</taxon>
    </lineage>
</organism>
<dbReference type="InterPro" id="IPR004162">
    <property type="entry name" value="SINA-like_animal"/>
</dbReference>
<dbReference type="SUPFAM" id="SSF49599">
    <property type="entry name" value="TRAF domain-like"/>
    <property type="match status" value="1"/>
</dbReference>
<feature type="domain" description="TRAF-type" evidence="6">
    <location>
        <begin position="266"/>
        <end position="313"/>
    </location>
</feature>
<proteinExistence type="predicted"/>
<reference evidence="8" key="1">
    <citation type="submission" date="2025-08" db="UniProtKB">
        <authorList>
            <consortium name="RefSeq"/>
        </authorList>
    </citation>
    <scope>IDENTIFICATION</scope>
    <source>
        <tissue evidence="8">Muscle</tissue>
    </source>
</reference>
<evidence type="ECO:0000313" key="8">
    <source>
        <dbReference type="RefSeq" id="XP_033351308.1"/>
    </source>
</evidence>
<name>A0A6J3KDR2_9HYME</name>
<dbReference type="PANTHER" id="PTHR45877:SF2">
    <property type="entry name" value="E3 UBIQUITIN-PROTEIN LIGASE SINA-RELATED"/>
    <property type="match status" value="1"/>
</dbReference>
<sequence length="331" mass="39172">MSSLYPNLCERFKSEGVCPICLMEMELTPRYACSNQHTMCYRCKPYYYDCPTCQWPLHKEMPSRTSSSLSSARDLQPHPFPRKFHQYHPSAPKLDEFQEHERNCYPSPPLQDQELNDCAYAHLGCWVKIPTNLVDLHESRCQFRPHLEEEHLPTDVAHKHDDLIECTYRAVGCNVKTSPWRISIHENHCIYKDRFNEQNISDSMERATISSNDCEDPEELVECKYRRYGCMVNMPRRRKQLHQAKCNYQKYDTGDDDTSSEGEYDPDEQVPCGWAEYGCKVRPKRSRLETHQQKCNYRMEECAYKYNGCTVKFQLARKHAHERNCEFNYLS</sequence>
<dbReference type="GO" id="GO:0043161">
    <property type="term" value="P:proteasome-mediated ubiquitin-dependent protein catabolic process"/>
    <property type="evidence" value="ECO:0007669"/>
    <property type="project" value="TreeGrafter"/>
</dbReference>
<accession>A0A6J3KDR2</accession>
<dbReference type="KEGG" id="bvk:117234320"/>
<dbReference type="GO" id="GO:0031624">
    <property type="term" value="F:ubiquitin conjugating enzyme binding"/>
    <property type="evidence" value="ECO:0007669"/>
    <property type="project" value="TreeGrafter"/>
</dbReference>
<dbReference type="GO" id="GO:0005737">
    <property type="term" value="C:cytoplasm"/>
    <property type="evidence" value="ECO:0007669"/>
    <property type="project" value="TreeGrafter"/>
</dbReference>
<dbReference type="Gene3D" id="3.30.40.10">
    <property type="entry name" value="Zinc/RING finger domain, C3HC4 (zinc finger)"/>
    <property type="match status" value="2"/>
</dbReference>
<dbReference type="GO" id="GO:0061630">
    <property type="term" value="F:ubiquitin protein ligase activity"/>
    <property type="evidence" value="ECO:0007669"/>
    <property type="project" value="TreeGrafter"/>
</dbReference>
<evidence type="ECO:0000259" key="6">
    <source>
        <dbReference type="PROSITE" id="PS50145"/>
    </source>
</evidence>
<dbReference type="AlphaFoldDB" id="A0A6J3KDR2"/>
<keyword evidence="7" id="KW-1185">Reference proteome</keyword>
<evidence type="ECO:0000256" key="4">
    <source>
        <dbReference type="PROSITE-ProRule" id="PRU00207"/>
    </source>
</evidence>
<evidence type="ECO:0000256" key="3">
    <source>
        <dbReference type="ARBA" id="ARBA00022833"/>
    </source>
</evidence>
<dbReference type="PROSITE" id="PS50145">
    <property type="entry name" value="ZF_TRAF"/>
    <property type="match status" value="1"/>
</dbReference>
<evidence type="ECO:0000256" key="1">
    <source>
        <dbReference type="ARBA" id="ARBA00022723"/>
    </source>
</evidence>
<dbReference type="GO" id="GO:0008270">
    <property type="term" value="F:zinc ion binding"/>
    <property type="evidence" value="ECO:0007669"/>
    <property type="project" value="UniProtKB-KW"/>
</dbReference>
<evidence type="ECO:0000313" key="7">
    <source>
        <dbReference type="Proteomes" id="UP000504631"/>
    </source>
</evidence>
<evidence type="ECO:0000259" key="5">
    <source>
        <dbReference type="PROSITE" id="PS50089"/>
    </source>
</evidence>
<dbReference type="InterPro" id="IPR001293">
    <property type="entry name" value="Znf_TRAF"/>
</dbReference>
<dbReference type="GeneID" id="117234320"/>
<feature type="zinc finger region" description="TRAF-type" evidence="4">
    <location>
        <begin position="266"/>
        <end position="313"/>
    </location>
</feature>
<keyword evidence="1 4" id="KW-0479">Metal-binding</keyword>
<dbReference type="Proteomes" id="UP000504631">
    <property type="component" value="Unplaced"/>
</dbReference>
<dbReference type="RefSeq" id="XP_033351308.1">
    <property type="nucleotide sequence ID" value="XM_033495417.1"/>
</dbReference>
<keyword evidence="2 4" id="KW-0863">Zinc-finger</keyword>
<gene>
    <name evidence="8" type="primary">LOC117234320</name>
</gene>
<dbReference type="PROSITE" id="PS50089">
    <property type="entry name" value="ZF_RING_2"/>
    <property type="match status" value="1"/>
</dbReference>
<feature type="domain" description="RING-type" evidence="5">
    <location>
        <begin position="18"/>
        <end position="54"/>
    </location>
</feature>
<dbReference type="PANTHER" id="PTHR45877">
    <property type="entry name" value="E3 UBIQUITIN-PROTEIN LIGASE SIAH2"/>
    <property type="match status" value="1"/>
</dbReference>
<evidence type="ECO:0000256" key="2">
    <source>
        <dbReference type="ARBA" id="ARBA00022771"/>
    </source>
</evidence>
<dbReference type="InterPro" id="IPR013083">
    <property type="entry name" value="Znf_RING/FYVE/PHD"/>
</dbReference>
<dbReference type="InterPro" id="IPR001841">
    <property type="entry name" value="Znf_RING"/>
</dbReference>